<evidence type="ECO:0000313" key="3">
    <source>
        <dbReference type="Proteomes" id="UP001516351"/>
    </source>
</evidence>
<reference evidence="2 3" key="1">
    <citation type="submission" date="2020-06" db="EMBL/GenBank/DDBJ databases">
        <title>Synonyms of Asaia species.</title>
        <authorList>
            <person name="Sombolestani A."/>
        </authorList>
    </citation>
    <scope>NUCLEOTIDE SEQUENCE [LARGE SCALE GENOMIC DNA]</scope>
    <source>
        <strain evidence="2 3">LMG 27047</strain>
    </source>
</reference>
<dbReference type="Gene3D" id="2.170.16.10">
    <property type="entry name" value="Hedgehog/Intein (Hint) domain"/>
    <property type="match status" value="1"/>
</dbReference>
<organism evidence="2 3">
    <name type="scientific">Asaia spathodeae</name>
    <dbReference type="NCBI Taxonomy" id="657016"/>
    <lineage>
        <taxon>Bacteria</taxon>
        <taxon>Pseudomonadati</taxon>
        <taxon>Pseudomonadota</taxon>
        <taxon>Alphaproteobacteria</taxon>
        <taxon>Acetobacterales</taxon>
        <taxon>Acetobacteraceae</taxon>
        <taxon>Asaia</taxon>
    </lineage>
</organism>
<dbReference type="Pfam" id="PF13403">
    <property type="entry name" value="Hint_2"/>
    <property type="match status" value="1"/>
</dbReference>
<dbReference type="InterPro" id="IPR028992">
    <property type="entry name" value="Hedgehog/Intein_dom"/>
</dbReference>
<dbReference type="InterPro" id="IPR036844">
    <property type="entry name" value="Hint_dom_sf"/>
</dbReference>
<dbReference type="InterPro" id="IPR012332">
    <property type="entry name" value="Autotransporter_pectin_lyase_C"/>
</dbReference>
<comment type="caution">
    <text evidence="2">The sequence shown here is derived from an EMBL/GenBank/DDBJ whole genome shotgun (WGS) entry which is preliminary data.</text>
</comment>
<evidence type="ECO:0000259" key="1">
    <source>
        <dbReference type="Pfam" id="PF13403"/>
    </source>
</evidence>
<protein>
    <submittedName>
        <fullName evidence="2">Hint domain-containing protein</fullName>
    </submittedName>
</protein>
<dbReference type="SUPFAM" id="SSF51294">
    <property type="entry name" value="Hedgehog/intein (Hint) domain"/>
    <property type="match status" value="1"/>
</dbReference>
<dbReference type="Proteomes" id="UP001516351">
    <property type="component" value="Unassembled WGS sequence"/>
</dbReference>
<sequence>MADVTSSVTANAASASVTPRATTTTLSTGVWSAVKSGDATVFVSGTVTVSGPVILGAATLNVTSGAVVDGLVQTKGGIINVQNGGILRNSTLTDGTTNIMSGGLTSGNIGDSQKTTISAGGSSVNDQFKAVAGTADTVTVMNGGYITGADLANTTMTASSGAKVGTFTSHDGGTVSIANGASVGTGTTITQNIATDAQRYKQALLNGTTWSAVNVNGTTVYQSGGVTVSGPIVLNANTALVITSGAVVSGLLGAAAGGNPRITIMSGGTLTDSTVNAGIVVVSAGGLTSGNQFNGNSVTFATGAKSQDDQFYVAGTNANTVTVQSGASVSGAIVDANMNLNAVNGATLNGVVVGSGGRVTSGGVAVTSNTSSVTVDPSHVTSNTLFSDGNITGGTWSAVNIGGTTYYQSGTTSITGPVFLTGANLYITSGATVDGMLQAQWGYPTITVQNGGKLLNSTLNNGYVVVQSGGYMSGNNGNSANVVISSGGSSVNDTFYTTYGGNDSVTVASGGYIEGPSISNTTLTVSSGATLVQPLNVGSGGIANIAGASEACFLAGSMIRTPTGEIAVEDLSIGDEILTFDSRTGATIARPVTWIGGGEIHASRVLAADLSGFPIRVLKDALGDNVPHKDMLVTAEHCLYLDGAFVPVRMLVNGRSVFYDMSETRYRYYHVETAEHSVIWADGVLTESYLDTGNSLRMDRDDTVVRLPKKGITWQSHAAAPLMVDRSVIEPLSRRIEARAAQMGVAAKTSQPELTTDADLHLVTAGGKVIRPARQSNGHTIFMVPSHMTKFRLVSRTSRPVDTIGAFVDDRRELGVLVGEMSVFTAQGSVQLTDHQKIAALKGWAALENDQSRWTTGNAEITLDIDLPVGGSILSVQVLAAGPYLADKDEVACYRITA</sequence>
<dbReference type="RefSeq" id="WP_267311142.1">
    <property type="nucleotide sequence ID" value="NZ_JABXXV010000008.1"/>
</dbReference>
<gene>
    <name evidence="2" type="ORF">HW542_13560</name>
</gene>
<feature type="domain" description="Hedgehog/Intein (Hint)" evidence="1">
    <location>
        <begin position="552"/>
        <end position="692"/>
    </location>
</feature>
<name>A0ABX2P8J7_9PROT</name>
<accession>A0ABX2P8J7</accession>
<dbReference type="EMBL" id="JABXXV010000008">
    <property type="protein sequence ID" value="NVN47825.1"/>
    <property type="molecule type" value="Genomic_DNA"/>
</dbReference>
<proteinExistence type="predicted"/>
<dbReference type="Gene3D" id="2.160.20.20">
    <property type="match status" value="1"/>
</dbReference>
<keyword evidence="3" id="KW-1185">Reference proteome</keyword>
<evidence type="ECO:0000313" key="2">
    <source>
        <dbReference type="EMBL" id="NVN47825.1"/>
    </source>
</evidence>